<accession>A0ABC8KDW3</accession>
<evidence type="ECO:0000256" key="5">
    <source>
        <dbReference type="ARBA" id="ARBA00023004"/>
    </source>
</evidence>
<dbReference type="InterPro" id="IPR027443">
    <property type="entry name" value="IPNS-like_sf"/>
</dbReference>
<comment type="caution">
    <text evidence="8">The sequence shown here is derived from an EMBL/GenBank/DDBJ whole genome shotgun (WGS) entry which is preliminary data.</text>
</comment>
<dbReference type="Proteomes" id="UP001642260">
    <property type="component" value="Unassembled WGS sequence"/>
</dbReference>
<dbReference type="PROSITE" id="PS51471">
    <property type="entry name" value="FE2OG_OXY"/>
    <property type="match status" value="1"/>
</dbReference>
<dbReference type="InterPro" id="IPR005123">
    <property type="entry name" value="Oxoglu/Fe-dep_dioxygenase_dom"/>
</dbReference>
<keyword evidence="9" id="KW-1185">Reference proteome</keyword>
<keyword evidence="5 6" id="KW-0408">Iron</keyword>
<keyword evidence="3 6" id="KW-0479">Metal-binding</keyword>
<dbReference type="GO" id="GO:0046872">
    <property type="term" value="F:metal ion binding"/>
    <property type="evidence" value="ECO:0007669"/>
    <property type="project" value="UniProtKB-KW"/>
</dbReference>
<comment type="similarity">
    <text evidence="2 6">Belongs to the iron/ascorbate-dependent oxidoreductase family.</text>
</comment>
<dbReference type="EMBL" id="CAKOAT010230598">
    <property type="protein sequence ID" value="CAH8357190.1"/>
    <property type="molecule type" value="Genomic_DNA"/>
</dbReference>
<dbReference type="Gene3D" id="2.60.120.330">
    <property type="entry name" value="B-lactam Antibiotic, Isopenicillin N Synthase, Chain"/>
    <property type="match status" value="1"/>
</dbReference>
<dbReference type="AlphaFoldDB" id="A0ABC8KDW3"/>
<dbReference type="GO" id="GO:0051213">
    <property type="term" value="F:dioxygenase activity"/>
    <property type="evidence" value="ECO:0007669"/>
    <property type="project" value="UniProtKB-ARBA"/>
</dbReference>
<proteinExistence type="inferred from homology"/>
<keyword evidence="4 6" id="KW-0560">Oxidoreductase</keyword>
<evidence type="ECO:0000259" key="7">
    <source>
        <dbReference type="PROSITE" id="PS51471"/>
    </source>
</evidence>
<reference evidence="8 9" key="1">
    <citation type="submission" date="2022-03" db="EMBL/GenBank/DDBJ databases">
        <authorList>
            <person name="Macdonald S."/>
            <person name="Ahmed S."/>
            <person name="Newling K."/>
        </authorList>
    </citation>
    <scope>NUCLEOTIDE SEQUENCE [LARGE SCALE GENOMIC DNA]</scope>
</reference>
<dbReference type="FunFam" id="2.60.120.330:FF:000005">
    <property type="entry name" value="1-aminocyclopropane-1-carboxylate oxidase homolog 1"/>
    <property type="match status" value="1"/>
</dbReference>
<feature type="domain" description="Fe2OG dioxygenase" evidence="7">
    <location>
        <begin position="215"/>
        <end position="316"/>
    </location>
</feature>
<dbReference type="Pfam" id="PF14226">
    <property type="entry name" value="DIOX_N"/>
    <property type="match status" value="1"/>
</dbReference>
<evidence type="ECO:0000256" key="4">
    <source>
        <dbReference type="ARBA" id="ARBA00023002"/>
    </source>
</evidence>
<dbReference type="Pfam" id="PF03171">
    <property type="entry name" value="2OG-FeII_Oxy"/>
    <property type="match status" value="1"/>
</dbReference>
<name>A0ABC8KDW3_ERUVS</name>
<evidence type="ECO:0000313" key="9">
    <source>
        <dbReference type="Proteomes" id="UP001642260"/>
    </source>
</evidence>
<comment type="cofactor">
    <cofactor evidence="1">
        <name>Fe cation</name>
        <dbReference type="ChEBI" id="CHEBI:24875"/>
    </cofactor>
</comment>
<sequence>MKSMDRSQERKAFEEMKTGVKGLVDSGITEIPAMFRAPPTILASMKASQASHHQQMKIPTIDLKGGSVHYKNQDLMTRRNVVEQTREAAEKWGFFRVTNHGISLELQERMLGGVRGFHEQASQVKKQFYSRDHSRSFFYYTNIDLFQSDSASWRDTIACYTAPDPPRSQDLPAVFGEVMLEYSKEVMSLGELIFELLSEALGLSPNHLKEMDCAKSLMMTGQYYPPCPQPDLTLGITKHSDFSFLTVLLQDNIGGLQVLHDQAWIDIPPVPGSFVINIGDLLQFITNDRFISAEHRVIAHGSSNARVSVPCFFTTFKKANPRVYRPIKELLSEDNPPKYRDCSISEFADIFSSKDITIPRLLQLRI</sequence>
<dbReference type="SUPFAM" id="SSF51197">
    <property type="entry name" value="Clavaminate synthase-like"/>
    <property type="match status" value="1"/>
</dbReference>
<gene>
    <name evidence="8" type="ORF">ERUC_LOCUS22945</name>
</gene>
<dbReference type="InterPro" id="IPR044861">
    <property type="entry name" value="IPNS-like_FE2OG_OXY"/>
</dbReference>
<evidence type="ECO:0000256" key="1">
    <source>
        <dbReference type="ARBA" id="ARBA00001962"/>
    </source>
</evidence>
<protein>
    <recommendedName>
        <fullName evidence="7">Fe2OG dioxygenase domain-containing protein</fullName>
    </recommendedName>
</protein>
<dbReference type="PANTHER" id="PTHR10209:SF869">
    <property type="entry name" value="FE2OG DIOXYGENASE DOMAIN-CONTAINING PROTEIN"/>
    <property type="match status" value="1"/>
</dbReference>
<evidence type="ECO:0000256" key="2">
    <source>
        <dbReference type="ARBA" id="ARBA00008056"/>
    </source>
</evidence>
<dbReference type="PANTHER" id="PTHR10209">
    <property type="entry name" value="OXIDOREDUCTASE, 2OG-FE II OXYGENASE FAMILY PROTEIN"/>
    <property type="match status" value="1"/>
</dbReference>
<dbReference type="InterPro" id="IPR026992">
    <property type="entry name" value="DIOX_N"/>
</dbReference>
<organism evidence="8 9">
    <name type="scientific">Eruca vesicaria subsp. sativa</name>
    <name type="common">Garden rocket</name>
    <name type="synonym">Eruca sativa</name>
    <dbReference type="NCBI Taxonomy" id="29727"/>
    <lineage>
        <taxon>Eukaryota</taxon>
        <taxon>Viridiplantae</taxon>
        <taxon>Streptophyta</taxon>
        <taxon>Embryophyta</taxon>
        <taxon>Tracheophyta</taxon>
        <taxon>Spermatophyta</taxon>
        <taxon>Magnoliopsida</taxon>
        <taxon>eudicotyledons</taxon>
        <taxon>Gunneridae</taxon>
        <taxon>Pentapetalae</taxon>
        <taxon>rosids</taxon>
        <taxon>malvids</taxon>
        <taxon>Brassicales</taxon>
        <taxon>Brassicaceae</taxon>
        <taxon>Brassiceae</taxon>
        <taxon>Eruca</taxon>
    </lineage>
</organism>
<evidence type="ECO:0000256" key="3">
    <source>
        <dbReference type="ARBA" id="ARBA00022723"/>
    </source>
</evidence>
<evidence type="ECO:0000256" key="6">
    <source>
        <dbReference type="RuleBase" id="RU003682"/>
    </source>
</evidence>
<evidence type="ECO:0000313" key="8">
    <source>
        <dbReference type="EMBL" id="CAH8357190.1"/>
    </source>
</evidence>